<dbReference type="GO" id="GO:0009279">
    <property type="term" value="C:cell outer membrane"/>
    <property type="evidence" value="ECO:0007669"/>
    <property type="project" value="UniProtKB-SubCell"/>
</dbReference>
<dbReference type="Proteomes" id="UP000294850">
    <property type="component" value="Unassembled WGS sequence"/>
</dbReference>
<dbReference type="SUPFAM" id="SSF56935">
    <property type="entry name" value="Porins"/>
    <property type="match status" value="1"/>
</dbReference>
<dbReference type="Gene3D" id="2.40.170.20">
    <property type="entry name" value="TonB-dependent receptor, beta-barrel domain"/>
    <property type="match status" value="1"/>
</dbReference>
<comment type="caution">
    <text evidence="10">The sequence shown here is derived from an EMBL/GenBank/DDBJ whole genome shotgun (WGS) entry which is preliminary data.</text>
</comment>
<evidence type="ECO:0000256" key="3">
    <source>
        <dbReference type="ARBA" id="ARBA00022452"/>
    </source>
</evidence>
<dbReference type="EMBL" id="SMFL01000002">
    <property type="protein sequence ID" value="TDE17353.1"/>
    <property type="molecule type" value="Genomic_DNA"/>
</dbReference>
<evidence type="ECO:0000256" key="1">
    <source>
        <dbReference type="ARBA" id="ARBA00004571"/>
    </source>
</evidence>
<dbReference type="Pfam" id="PF07715">
    <property type="entry name" value="Plug"/>
    <property type="match status" value="1"/>
</dbReference>
<keyword evidence="6 8" id="KW-0472">Membrane</keyword>
<dbReference type="PANTHER" id="PTHR30069">
    <property type="entry name" value="TONB-DEPENDENT OUTER MEMBRANE RECEPTOR"/>
    <property type="match status" value="1"/>
</dbReference>
<dbReference type="InterPro" id="IPR023997">
    <property type="entry name" value="TonB-dep_OMP_SusC/RagA_CS"/>
</dbReference>
<accession>A0A4R5E115</accession>
<keyword evidence="4 8" id="KW-0812">Transmembrane</keyword>
<comment type="subcellular location">
    <subcellularLocation>
        <location evidence="1 8">Cell outer membrane</location>
        <topology evidence="1 8">Multi-pass membrane protein</topology>
    </subcellularLocation>
</comment>
<dbReference type="GO" id="GO:0015344">
    <property type="term" value="F:siderophore uptake transmembrane transporter activity"/>
    <property type="evidence" value="ECO:0007669"/>
    <property type="project" value="TreeGrafter"/>
</dbReference>
<dbReference type="AlphaFoldDB" id="A0A4R5E115"/>
<evidence type="ECO:0000256" key="6">
    <source>
        <dbReference type="ARBA" id="ARBA00023136"/>
    </source>
</evidence>
<dbReference type="Pfam" id="PF13715">
    <property type="entry name" value="CarbopepD_reg_2"/>
    <property type="match status" value="1"/>
</dbReference>
<keyword evidence="5" id="KW-0732">Signal</keyword>
<dbReference type="InterPro" id="IPR039426">
    <property type="entry name" value="TonB-dep_rcpt-like"/>
</dbReference>
<evidence type="ECO:0000256" key="8">
    <source>
        <dbReference type="PROSITE-ProRule" id="PRU01360"/>
    </source>
</evidence>
<dbReference type="InterPro" id="IPR023996">
    <property type="entry name" value="TonB-dep_OMP_SusC/RagA"/>
</dbReference>
<evidence type="ECO:0000256" key="5">
    <source>
        <dbReference type="ARBA" id="ARBA00022729"/>
    </source>
</evidence>
<comment type="similarity">
    <text evidence="8">Belongs to the TonB-dependent receptor family.</text>
</comment>
<organism evidence="10 11">
    <name type="scientific">Dyadobacter psychrotolerans</name>
    <dbReference type="NCBI Taxonomy" id="2541721"/>
    <lineage>
        <taxon>Bacteria</taxon>
        <taxon>Pseudomonadati</taxon>
        <taxon>Bacteroidota</taxon>
        <taxon>Cytophagia</taxon>
        <taxon>Cytophagales</taxon>
        <taxon>Spirosomataceae</taxon>
        <taxon>Dyadobacter</taxon>
    </lineage>
</organism>
<evidence type="ECO:0000256" key="2">
    <source>
        <dbReference type="ARBA" id="ARBA00022448"/>
    </source>
</evidence>
<keyword evidence="11" id="KW-1185">Reference proteome</keyword>
<dbReference type="PANTHER" id="PTHR30069:SF29">
    <property type="entry name" value="HEMOGLOBIN AND HEMOGLOBIN-HAPTOGLOBIN-BINDING PROTEIN 1-RELATED"/>
    <property type="match status" value="1"/>
</dbReference>
<dbReference type="NCBIfam" id="TIGR04057">
    <property type="entry name" value="SusC_RagA_signa"/>
    <property type="match status" value="1"/>
</dbReference>
<dbReference type="SUPFAM" id="SSF49464">
    <property type="entry name" value="Carboxypeptidase regulatory domain-like"/>
    <property type="match status" value="1"/>
</dbReference>
<dbReference type="InterPro" id="IPR037066">
    <property type="entry name" value="Plug_dom_sf"/>
</dbReference>
<dbReference type="InterPro" id="IPR036942">
    <property type="entry name" value="Beta-barrel_TonB_sf"/>
</dbReference>
<evidence type="ECO:0000256" key="7">
    <source>
        <dbReference type="ARBA" id="ARBA00023237"/>
    </source>
</evidence>
<dbReference type="InterPro" id="IPR012910">
    <property type="entry name" value="Plug_dom"/>
</dbReference>
<dbReference type="NCBIfam" id="TIGR04056">
    <property type="entry name" value="OMP_RagA_SusC"/>
    <property type="match status" value="1"/>
</dbReference>
<evidence type="ECO:0000313" key="10">
    <source>
        <dbReference type="EMBL" id="TDE17353.1"/>
    </source>
</evidence>
<dbReference type="Gene3D" id="2.60.40.1120">
    <property type="entry name" value="Carboxypeptidase-like, regulatory domain"/>
    <property type="match status" value="1"/>
</dbReference>
<dbReference type="RefSeq" id="WP_131957188.1">
    <property type="nucleotide sequence ID" value="NZ_SMFL01000002.1"/>
</dbReference>
<keyword evidence="3 8" id="KW-1134">Transmembrane beta strand</keyword>
<sequence length="1066" mass="114597">MKKNRQSEDARSLLSLSFAGIMAFSVFGGVVANGKAMELVKVSRHFQTAKEISGSVVSAKDATPVIGATVLVKDNPSAGVITDVDGNFKLVLPDTYTGKQVTLVIRSVGFETIEMLVEENQTSLAIKLNENAEQLGEVVVTALGMKKDKRALGYAVTEISGSQFTQARENNVANGLTGKIAGVNATGLSTGPGGSSRVVIRGNGSLTGNSQPLYVINGMPIDNSVPGGSSTVNGLGTKAGTDRGDGIAAINPDDIESMTVLKGGAAAALYGSRGANGVILITTKKGKAQKGIGVEYNGTYTMENVSVFPDFQYEYGQGDGGVKPTTLAQAQATGRRSFGSRIDGSTDYMAADGKTHAYSAQKDNLKNFYQTGTTSTHSVALSGGNDAVVYRLSLADLNAKSVLPSNTYNRKTASLNISAKLSSRLRAEAVVQYNREKGKNRPVAGDALGNPNWMAYEVANTVDVRWLEPGHDANGNEMLWNDAGIVTNGYFFVNKFKQVDTKDRFIGQASVSYDILKNLTVKATTTRDFYNYNFTSVMPTGGQYIPQGQYDGIKSDVSETNSMITANYNTKFGENVGFSAMVGANGRQFTNNQFDFTGQGYTIPYFYSYSNLATSSAVPTETNVKTNSVFGSADFDYKNIWFVTATGRQDWFSTLSPTANSIFYPSFATSLMLSDIFQMPKSIDMLKLRASWAQVGGGGPDPYAINLAYSSVPSASSVPLQNVSSASITNAQLKPFTSTTTEFGLNARLFRGRVNLDVAVYDKKSTNDIVSVPISLASGYTNAILNSGELSNKGIELLLEVTPFKNENFSWDAGFNFAYNKSEVLKLAEGISTFSIGTSANGNAFINNQVGMPFGGIYGYRMKRNDQGTIIYDTNSNLPVQTDNNQYLGNGVHPYTMGLTNTFKYKNFSLDVLVDGKFGGDVFSVMEVYATRLGLMKSTLPGRENGLLLEGVTATGAEYKYTVPVANLRSAYYNNLNRYTELFVHDASFVKLRQVVLSYRLPAGFLKAVGVQSASVSLVGRNLLILYKTTDNFDPEQGLTSGAAQGIESIGLPRTRSFGLNLNLKF</sequence>
<evidence type="ECO:0000256" key="4">
    <source>
        <dbReference type="ARBA" id="ARBA00022692"/>
    </source>
</evidence>
<dbReference type="Gene3D" id="2.170.130.10">
    <property type="entry name" value="TonB-dependent receptor, plug domain"/>
    <property type="match status" value="1"/>
</dbReference>
<reference evidence="10 11" key="1">
    <citation type="submission" date="2019-03" db="EMBL/GenBank/DDBJ databases">
        <title>Dyadobacter AR-3-6 sp. nov., isolated from arctic soil.</title>
        <authorList>
            <person name="Chaudhary D.K."/>
        </authorList>
    </citation>
    <scope>NUCLEOTIDE SEQUENCE [LARGE SCALE GENOMIC DNA]</scope>
    <source>
        <strain evidence="10 11">AR-3-6</strain>
    </source>
</reference>
<evidence type="ECO:0000259" key="9">
    <source>
        <dbReference type="Pfam" id="PF07715"/>
    </source>
</evidence>
<protein>
    <submittedName>
        <fullName evidence="10">SusC/RagA family TonB-linked outer membrane protein</fullName>
    </submittedName>
</protein>
<evidence type="ECO:0000313" key="11">
    <source>
        <dbReference type="Proteomes" id="UP000294850"/>
    </source>
</evidence>
<gene>
    <name evidence="10" type="ORF">E0F88_05540</name>
</gene>
<dbReference type="GO" id="GO:0044718">
    <property type="term" value="P:siderophore transmembrane transport"/>
    <property type="evidence" value="ECO:0007669"/>
    <property type="project" value="TreeGrafter"/>
</dbReference>
<keyword evidence="2 8" id="KW-0813">Transport</keyword>
<dbReference type="InterPro" id="IPR008969">
    <property type="entry name" value="CarboxyPept-like_regulatory"/>
</dbReference>
<dbReference type="OrthoDB" id="9768177at2"/>
<feature type="domain" description="TonB-dependent receptor plug" evidence="9">
    <location>
        <begin position="149"/>
        <end position="278"/>
    </location>
</feature>
<proteinExistence type="inferred from homology"/>
<dbReference type="PROSITE" id="PS52016">
    <property type="entry name" value="TONB_DEPENDENT_REC_3"/>
    <property type="match status" value="1"/>
</dbReference>
<keyword evidence="7 8" id="KW-0998">Cell outer membrane</keyword>
<name>A0A4R5E115_9BACT</name>